<dbReference type="AlphaFoldDB" id="A0A914YBL0"/>
<keyword evidence="1" id="KW-1185">Reference proteome</keyword>
<accession>A0A914YBL0</accession>
<name>A0A914YBL0_9BILA</name>
<dbReference type="Proteomes" id="UP000887577">
    <property type="component" value="Unplaced"/>
</dbReference>
<protein>
    <submittedName>
        <fullName evidence="2">Uncharacterized protein</fullName>
    </submittedName>
</protein>
<reference evidence="2" key="1">
    <citation type="submission" date="2022-11" db="UniProtKB">
        <authorList>
            <consortium name="WormBaseParasite"/>
        </authorList>
    </citation>
    <scope>IDENTIFICATION</scope>
</reference>
<evidence type="ECO:0000313" key="2">
    <source>
        <dbReference type="WBParaSite" id="PSU_v2.g16669.t1"/>
    </source>
</evidence>
<proteinExistence type="predicted"/>
<dbReference type="WBParaSite" id="PSU_v2.g16669.t1">
    <property type="protein sequence ID" value="PSU_v2.g16669.t1"/>
    <property type="gene ID" value="PSU_v2.g16669"/>
</dbReference>
<sequence length="210" mass="23457">MIAAEEVTANPILRTDKTAKLKDASRVNESVNIADSDISAYHSVNNAESDLTIVLDEFSSFTMLPTDVPAVESDEEKSNESLMETKDQTLDEKDANGSSMILPVEMIDHDEEHYNEPLKENVKLQNTTVTSVDNSIVEESVLFKPQTVEEKNCDNEVVPQSSECISDINKTVVGNVSDMETDSINETSDNQNTERNLAVMFVLFFRNVWE</sequence>
<evidence type="ECO:0000313" key="1">
    <source>
        <dbReference type="Proteomes" id="UP000887577"/>
    </source>
</evidence>
<organism evidence="1 2">
    <name type="scientific">Panagrolaimus superbus</name>
    <dbReference type="NCBI Taxonomy" id="310955"/>
    <lineage>
        <taxon>Eukaryota</taxon>
        <taxon>Metazoa</taxon>
        <taxon>Ecdysozoa</taxon>
        <taxon>Nematoda</taxon>
        <taxon>Chromadorea</taxon>
        <taxon>Rhabditida</taxon>
        <taxon>Tylenchina</taxon>
        <taxon>Panagrolaimomorpha</taxon>
        <taxon>Panagrolaimoidea</taxon>
        <taxon>Panagrolaimidae</taxon>
        <taxon>Panagrolaimus</taxon>
    </lineage>
</organism>